<keyword evidence="10" id="KW-1185">Reference proteome</keyword>
<comment type="caution">
    <text evidence="9">The sequence shown here is derived from an EMBL/GenBank/DDBJ whole genome shotgun (WGS) entry which is preliminary data.</text>
</comment>
<evidence type="ECO:0000313" key="10">
    <source>
        <dbReference type="Proteomes" id="UP000321196"/>
    </source>
</evidence>
<dbReference type="PANTHER" id="PTHR48069:SF3">
    <property type="entry name" value="DIHYDROFOLATE REDUCTASE"/>
    <property type="match status" value="1"/>
</dbReference>
<evidence type="ECO:0000259" key="8">
    <source>
        <dbReference type="PROSITE" id="PS51330"/>
    </source>
</evidence>
<keyword evidence="5" id="KW-0521">NADP</keyword>
<feature type="domain" description="DHFR" evidence="8">
    <location>
        <begin position="10"/>
        <end position="180"/>
    </location>
</feature>
<dbReference type="GO" id="GO:0050661">
    <property type="term" value="F:NADP binding"/>
    <property type="evidence" value="ECO:0007669"/>
    <property type="project" value="InterPro"/>
</dbReference>
<evidence type="ECO:0000256" key="2">
    <source>
        <dbReference type="ARBA" id="ARBA00009539"/>
    </source>
</evidence>
<evidence type="ECO:0000313" key="9">
    <source>
        <dbReference type="EMBL" id="TXK04857.1"/>
    </source>
</evidence>
<gene>
    <name evidence="9" type="ORF">FVP60_07300</name>
</gene>
<dbReference type="EC" id="1.5.1.3" evidence="3"/>
<keyword evidence="4" id="KW-0554">One-carbon metabolism</keyword>
<protein>
    <recommendedName>
        <fullName evidence="3">dihydrofolate reductase</fullName>
        <ecNumber evidence="3">1.5.1.3</ecNumber>
    </recommendedName>
</protein>
<evidence type="ECO:0000256" key="1">
    <source>
        <dbReference type="ARBA" id="ARBA00004903"/>
    </source>
</evidence>
<dbReference type="CDD" id="cd00209">
    <property type="entry name" value="DHFR"/>
    <property type="match status" value="1"/>
</dbReference>
<dbReference type="EMBL" id="VRSW01000002">
    <property type="protein sequence ID" value="TXK04857.1"/>
    <property type="molecule type" value="Genomic_DNA"/>
</dbReference>
<dbReference type="SUPFAM" id="SSF53597">
    <property type="entry name" value="Dihydrofolate reductase-like"/>
    <property type="match status" value="1"/>
</dbReference>
<dbReference type="GO" id="GO:0046452">
    <property type="term" value="P:dihydrofolate metabolic process"/>
    <property type="evidence" value="ECO:0007669"/>
    <property type="project" value="TreeGrafter"/>
</dbReference>
<dbReference type="PANTHER" id="PTHR48069">
    <property type="entry name" value="DIHYDROFOLATE REDUCTASE"/>
    <property type="match status" value="1"/>
</dbReference>
<dbReference type="AlphaFoldDB" id="A0A5C8HN34"/>
<dbReference type="GO" id="GO:0046655">
    <property type="term" value="P:folic acid metabolic process"/>
    <property type="evidence" value="ECO:0007669"/>
    <property type="project" value="TreeGrafter"/>
</dbReference>
<organism evidence="9 10">
    <name type="scientific">Microbacterium mitrae</name>
    <dbReference type="NCBI Taxonomy" id="664640"/>
    <lineage>
        <taxon>Bacteria</taxon>
        <taxon>Bacillati</taxon>
        <taxon>Actinomycetota</taxon>
        <taxon>Actinomycetes</taxon>
        <taxon>Micrococcales</taxon>
        <taxon>Microbacteriaceae</taxon>
        <taxon>Microbacterium</taxon>
    </lineage>
</organism>
<comment type="similarity">
    <text evidence="2 7">Belongs to the dihydrofolate reductase family.</text>
</comment>
<dbReference type="Proteomes" id="UP000321196">
    <property type="component" value="Unassembled WGS sequence"/>
</dbReference>
<dbReference type="GO" id="GO:0005829">
    <property type="term" value="C:cytosol"/>
    <property type="evidence" value="ECO:0007669"/>
    <property type="project" value="TreeGrafter"/>
</dbReference>
<dbReference type="PROSITE" id="PS00075">
    <property type="entry name" value="DHFR_1"/>
    <property type="match status" value="1"/>
</dbReference>
<dbReference type="PRINTS" id="PR00070">
    <property type="entry name" value="DHFR"/>
</dbReference>
<dbReference type="UniPathway" id="UPA00077">
    <property type="reaction ID" value="UER00158"/>
</dbReference>
<accession>A0A5C8HN34</accession>
<dbReference type="GO" id="GO:0006730">
    <property type="term" value="P:one-carbon metabolic process"/>
    <property type="evidence" value="ECO:0007669"/>
    <property type="project" value="UniProtKB-KW"/>
</dbReference>
<comment type="pathway">
    <text evidence="1">Cofactor biosynthesis; tetrahydrofolate biosynthesis; 5,6,7,8-tetrahydrofolate from 7,8-dihydrofolate: step 1/1.</text>
</comment>
<dbReference type="Pfam" id="PF00186">
    <property type="entry name" value="DHFR_1"/>
    <property type="match status" value="1"/>
</dbReference>
<evidence type="ECO:0000256" key="6">
    <source>
        <dbReference type="ARBA" id="ARBA00023002"/>
    </source>
</evidence>
<dbReference type="GO" id="GO:0004146">
    <property type="term" value="F:dihydrofolate reductase activity"/>
    <property type="evidence" value="ECO:0007669"/>
    <property type="project" value="UniProtKB-EC"/>
</dbReference>
<dbReference type="InterPro" id="IPR024072">
    <property type="entry name" value="DHFR-like_dom_sf"/>
</dbReference>
<evidence type="ECO:0000256" key="4">
    <source>
        <dbReference type="ARBA" id="ARBA00022563"/>
    </source>
</evidence>
<dbReference type="Gene3D" id="3.40.430.10">
    <property type="entry name" value="Dihydrofolate Reductase, subunit A"/>
    <property type="match status" value="1"/>
</dbReference>
<dbReference type="GO" id="GO:0046654">
    <property type="term" value="P:tetrahydrofolate biosynthetic process"/>
    <property type="evidence" value="ECO:0007669"/>
    <property type="project" value="UniProtKB-UniPathway"/>
</dbReference>
<dbReference type="InterPro" id="IPR001796">
    <property type="entry name" value="DHFR_dom"/>
</dbReference>
<evidence type="ECO:0000256" key="3">
    <source>
        <dbReference type="ARBA" id="ARBA00012856"/>
    </source>
</evidence>
<evidence type="ECO:0000256" key="7">
    <source>
        <dbReference type="RuleBase" id="RU004474"/>
    </source>
</evidence>
<dbReference type="PROSITE" id="PS51330">
    <property type="entry name" value="DHFR_2"/>
    <property type="match status" value="1"/>
</dbReference>
<dbReference type="OrthoDB" id="9804315at2"/>
<reference evidence="9 10" key="1">
    <citation type="submission" date="2019-08" db="EMBL/GenBank/DDBJ databases">
        <authorList>
            <person name="Dong K."/>
        </authorList>
    </citation>
    <scope>NUCLEOTIDE SEQUENCE [LARGE SCALE GENOMIC DNA]</scope>
    <source>
        <strain evidence="9 10">M4-8</strain>
    </source>
</reference>
<dbReference type="InterPro" id="IPR012259">
    <property type="entry name" value="DHFR"/>
</dbReference>
<name>A0A5C8HN34_9MICO</name>
<evidence type="ECO:0000256" key="5">
    <source>
        <dbReference type="ARBA" id="ARBA00022857"/>
    </source>
</evidence>
<proteinExistence type="inferred from homology"/>
<sequence>MNLPPLPDQAVGMIWAQTRDGVIGRAGDMPWNAPEDMAHFKATTMGHPVVMGRRTWQSIPERFRPFAGRTNVVLTRDPEVTAEAEAAGALVFTDLDEALAAATDAPGGELVWIVGGGSLYAAAADRADVAVITVLDLEVTDGDTFAPALPPGFINVASVPAEGFTPSDRGPAYRFETWVAGDDL</sequence>
<dbReference type="InterPro" id="IPR017925">
    <property type="entry name" value="DHFR_CS"/>
</dbReference>
<keyword evidence="6" id="KW-0560">Oxidoreductase</keyword>